<feature type="non-terminal residue" evidence="1">
    <location>
        <position position="63"/>
    </location>
</feature>
<protein>
    <submittedName>
        <fullName evidence="1">GTP pyrophosphokinase</fullName>
    </submittedName>
</protein>
<evidence type="ECO:0000313" key="2">
    <source>
        <dbReference type="Proteomes" id="UP000568877"/>
    </source>
</evidence>
<evidence type="ECO:0000313" key="1">
    <source>
        <dbReference type="EMBL" id="GFP31803.1"/>
    </source>
</evidence>
<proteinExistence type="predicted"/>
<keyword evidence="1" id="KW-0418">Kinase</keyword>
<organism evidence="1 2">
    <name type="scientific">Candidatus Hakubella thermalkaliphila</name>
    <dbReference type="NCBI Taxonomy" id="2754717"/>
    <lineage>
        <taxon>Bacteria</taxon>
        <taxon>Bacillati</taxon>
        <taxon>Actinomycetota</taxon>
        <taxon>Actinomycetota incertae sedis</taxon>
        <taxon>Candidatus Hakubellales</taxon>
        <taxon>Candidatus Hakubellaceae</taxon>
        <taxon>Candidatus Hakubella</taxon>
    </lineage>
</organism>
<dbReference type="EMBL" id="BLSA01000007">
    <property type="protein sequence ID" value="GFP31803.1"/>
    <property type="molecule type" value="Genomic_DNA"/>
</dbReference>
<dbReference type="Proteomes" id="UP000568877">
    <property type="component" value="Unassembled WGS sequence"/>
</dbReference>
<dbReference type="Gene3D" id="1.10.3210.10">
    <property type="entry name" value="Hypothetical protein af1432"/>
    <property type="match status" value="1"/>
</dbReference>
<keyword evidence="1" id="KW-0808">Transferase</keyword>
<name>A0A6V8PHP6_9ACTN</name>
<dbReference type="AlphaFoldDB" id="A0A6V8PHP6"/>
<accession>A0A6V8PHP6</accession>
<dbReference type="SUPFAM" id="SSF109604">
    <property type="entry name" value="HD-domain/PDEase-like"/>
    <property type="match status" value="1"/>
</dbReference>
<gene>
    <name evidence="1" type="ORF">HKBW3S42_00109</name>
</gene>
<dbReference type="GO" id="GO:0016301">
    <property type="term" value="F:kinase activity"/>
    <property type="evidence" value="ECO:0007669"/>
    <property type="project" value="UniProtKB-KW"/>
</dbReference>
<reference evidence="1 2" key="1">
    <citation type="journal article" date="2020" name="Front. Microbiol.">
        <title>Single-cell genomics of novel Actinobacteria with the Wood-Ljungdahl pathway discovered in a serpentinizing system.</title>
        <authorList>
            <person name="Merino N."/>
            <person name="Kawai M."/>
            <person name="Boyd E.S."/>
            <person name="Colman D.R."/>
            <person name="McGlynn S.E."/>
            <person name="Nealson K.H."/>
            <person name="Kurokawa K."/>
            <person name="Hongoh Y."/>
        </authorList>
    </citation>
    <scope>NUCLEOTIDE SEQUENCE [LARGE SCALE GENOMIC DNA]</scope>
    <source>
        <strain evidence="1 2">S42</strain>
    </source>
</reference>
<comment type="caution">
    <text evidence="1">The sequence shown here is derived from an EMBL/GenBank/DDBJ whole genome shotgun (WGS) entry which is preliminary data.</text>
</comment>
<dbReference type="PANTHER" id="PTHR21262:SF31">
    <property type="entry name" value="GTP PYROPHOSPHOKINASE"/>
    <property type="match status" value="1"/>
</dbReference>
<dbReference type="PANTHER" id="PTHR21262">
    <property type="entry name" value="GUANOSINE-3',5'-BIS DIPHOSPHATE 3'-PYROPHOSPHOHYDROLASE"/>
    <property type="match status" value="1"/>
</dbReference>
<sequence length="63" mass="7210">MVRVSEKTDIDELIEKIKEYHPAVEDSLIKKAYQMAQACHLNQKRRSGEPYIAHPIGVAYIIA</sequence>